<feature type="domain" description="Disease resistance protein winged helix" evidence="4">
    <location>
        <begin position="299"/>
        <end position="367"/>
    </location>
</feature>
<dbReference type="InterPro" id="IPR042197">
    <property type="entry name" value="Apaf_helical"/>
</dbReference>
<dbReference type="FunFam" id="1.10.10.10:FF:000322">
    <property type="entry name" value="Probable disease resistance protein At1g63360"/>
    <property type="match status" value="1"/>
</dbReference>
<dbReference type="Gene3D" id="3.40.50.300">
    <property type="entry name" value="P-loop containing nucleotide triphosphate hydrolases"/>
    <property type="match status" value="1"/>
</dbReference>
<organism evidence="5 6">
    <name type="scientific">Prunus dulcis</name>
    <name type="common">Almond</name>
    <name type="synonym">Amygdalus dulcis</name>
    <dbReference type="NCBI Taxonomy" id="3755"/>
    <lineage>
        <taxon>Eukaryota</taxon>
        <taxon>Viridiplantae</taxon>
        <taxon>Streptophyta</taxon>
        <taxon>Embryophyta</taxon>
        <taxon>Tracheophyta</taxon>
        <taxon>Spermatophyta</taxon>
        <taxon>Magnoliopsida</taxon>
        <taxon>eudicotyledons</taxon>
        <taxon>Gunneridae</taxon>
        <taxon>Pentapetalae</taxon>
        <taxon>rosids</taxon>
        <taxon>fabids</taxon>
        <taxon>Rosales</taxon>
        <taxon>Rosaceae</taxon>
        <taxon>Amygdaloideae</taxon>
        <taxon>Amygdaleae</taxon>
        <taxon>Prunus</taxon>
    </lineage>
</organism>
<evidence type="ECO:0000259" key="3">
    <source>
        <dbReference type="Pfam" id="PF00931"/>
    </source>
</evidence>
<evidence type="ECO:0000313" key="5">
    <source>
        <dbReference type="EMBL" id="VVA29752.1"/>
    </source>
</evidence>
<evidence type="ECO:0000256" key="1">
    <source>
        <dbReference type="ARBA" id="ARBA00022737"/>
    </source>
</evidence>
<dbReference type="Gramene" id="VVA29752">
    <property type="protein sequence ID" value="VVA29752"/>
    <property type="gene ID" value="Prudul26B001562"/>
</dbReference>
<dbReference type="SUPFAM" id="SSF52540">
    <property type="entry name" value="P-loop containing nucleoside triphosphate hydrolases"/>
    <property type="match status" value="1"/>
</dbReference>
<keyword evidence="2" id="KW-0611">Plant defense</keyword>
<dbReference type="InterPro" id="IPR002182">
    <property type="entry name" value="NB-ARC"/>
</dbReference>
<dbReference type="InterPro" id="IPR036388">
    <property type="entry name" value="WH-like_DNA-bd_sf"/>
</dbReference>
<feature type="domain" description="NB-ARC" evidence="3">
    <location>
        <begin position="64"/>
        <end position="165"/>
    </location>
</feature>
<dbReference type="Proteomes" id="UP000327085">
    <property type="component" value="Chromosome 6"/>
</dbReference>
<dbReference type="PANTHER" id="PTHR23155">
    <property type="entry name" value="DISEASE RESISTANCE PROTEIN RP"/>
    <property type="match status" value="1"/>
</dbReference>
<sequence length="420" mass="48563">MGQIAKKLQKIAGKIRAIPERNERYGGAAAVEGKITSEDIRRWVQNQAESSLYHKENELVGIEDGKKMLMGWLMNNKQHQIVVSVVGMGGSGKTTLVARTFTNEVVKKHFECYAWITVSQSYVIEDLLRRLIKEFHKARREEVSADMNAMCYIELFEILVNYLETKSRVMLTTRREDIGSYSFGVESHVHKIQLLERRDAWELFSMNAFSSYHNKSCSPELLPLARKLVEKCEGLPLAIVALSGLMSSKKSLTDWSEVSNSLNWHLTNNSLLEPMKSILLLSFTDLPYRLKQCFLYCSLFPEDEVIINQRLIRLWIAEGFVEHVKGVTPEEVANSYVMELIFRNMLQERYRECQQACKMHDLMREIAMSIAEKKSFVSFLMGVKQWKKLGPSVCQFKQLMEKLDHAKIWRVSQLIICQMN</sequence>
<accession>A0A5E4FQG7</accession>
<dbReference type="PANTHER" id="PTHR23155:SF1205">
    <property type="entry name" value="DISEASE RESISTANCE PROTEIN RPM1"/>
    <property type="match status" value="1"/>
</dbReference>
<dbReference type="Gene3D" id="1.10.10.10">
    <property type="entry name" value="Winged helix-like DNA-binding domain superfamily/Winged helix DNA-binding domain"/>
    <property type="match status" value="1"/>
</dbReference>
<dbReference type="InterPro" id="IPR027417">
    <property type="entry name" value="P-loop_NTPase"/>
</dbReference>
<dbReference type="OMA" id="HAKIWRV"/>
<evidence type="ECO:0000256" key="2">
    <source>
        <dbReference type="ARBA" id="ARBA00022821"/>
    </source>
</evidence>
<dbReference type="GO" id="GO:0043531">
    <property type="term" value="F:ADP binding"/>
    <property type="evidence" value="ECO:0007669"/>
    <property type="project" value="InterPro"/>
</dbReference>
<keyword evidence="1" id="KW-0677">Repeat</keyword>
<dbReference type="PRINTS" id="PR00364">
    <property type="entry name" value="DISEASERSIST"/>
</dbReference>
<dbReference type="InParanoid" id="A0A5E4FQG7"/>
<dbReference type="Pfam" id="PF00931">
    <property type="entry name" value="NB-ARC"/>
    <property type="match status" value="1"/>
</dbReference>
<dbReference type="Gene3D" id="1.10.8.430">
    <property type="entry name" value="Helical domain of apoptotic protease-activating factors"/>
    <property type="match status" value="1"/>
</dbReference>
<dbReference type="AlphaFoldDB" id="A0A5E4FQG7"/>
<protein>
    <submittedName>
        <fullName evidence="5">PREDICTED: disease resistance</fullName>
    </submittedName>
</protein>
<dbReference type="InterPro" id="IPR058922">
    <property type="entry name" value="WHD_DRP"/>
</dbReference>
<evidence type="ECO:0000259" key="4">
    <source>
        <dbReference type="Pfam" id="PF23559"/>
    </source>
</evidence>
<reference evidence="6" key="1">
    <citation type="journal article" date="2020" name="Plant J.">
        <title>Transposons played a major role in the diversification between the closely related almond and peach genomes: results from the almond genome sequence.</title>
        <authorList>
            <person name="Alioto T."/>
            <person name="Alexiou K.G."/>
            <person name="Bardil A."/>
            <person name="Barteri F."/>
            <person name="Castanera R."/>
            <person name="Cruz F."/>
            <person name="Dhingra A."/>
            <person name="Duval H."/>
            <person name="Fernandez I Marti A."/>
            <person name="Frias L."/>
            <person name="Galan B."/>
            <person name="Garcia J.L."/>
            <person name="Howad W."/>
            <person name="Gomez-Garrido J."/>
            <person name="Gut M."/>
            <person name="Julca I."/>
            <person name="Morata J."/>
            <person name="Puigdomenech P."/>
            <person name="Ribeca P."/>
            <person name="Rubio Cabetas M.J."/>
            <person name="Vlasova A."/>
            <person name="Wirthensohn M."/>
            <person name="Garcia-Mas J."/>
            <person name="Gabaldon T."/>
            <person name="Casacuberta J.M."/>
            <person name="Arus P."/>
        </authorList>
    </citation>
    <scope>NUCLEOTIDE SEQUENCE [LARGE SCALE GENOMIC DNA]</scope>
    <source>
        <strain evidence="6">cv. Texas</strain>
    </source>
</reference>
<dbReference type="EMBL" id="CABIKO010000172">
    <property type="protein sequence ID" value="VVA29752.1"/>
    <property type="molecule type" value="Genomic_DNA"/>
</dbReference>
<dbReference type="InterPro" id="IPR044974">
    <property type="entry name" value="Disease_R_plants"/>
</dbReference>
<proteinExistence type="predicted"/>
<gene>
    <name evidence="5" type="ORF">ALMOND_2B001562</name>
</gene>
<evidence type="ECO:0000313" key="6">
    <source>
        <dbReference type="Proteomes" id="UP000327085"/>
    </source>
</evidence>
<dbReference type="Pfam" id="PF23559">
    <property type="entry name" value="WHD_DRP"/>
    <property type="match status" value="1"/>
</dbReference>
<name>A0A5E4FQG7_PRUDU</name>
<dbReference type="GO" id="GO:0098542">
    <property type="term" value="P:defense response to other organism"/>
    <property type="evidence" value="ECO:0007669"/>
    <property type="project" value="TreeGrafter"/>
</dbReference>